<keyword evidence="6 7" id="KW-0539">Nucleus</keyword>
<feature type="domain" description="Pre-mRNA-splicing factor SLU7" evidence="9">
    <location>
        <begin position="112"/>
        <end position="350"/>
    </location>
</feature>
<evidence type="ECO:0000256" key="4">
    <source>
        <dbReference type="ARBA" id="ARBA00022728"/>
    </source>
</evidence>
<organism evidence="10 11">
    <name type="scientific">Aspergillus coremiiformis</name>
    <dbReference type="NCBI Taxonomy" id="138285"/>
    <lineage>
        <taxon>Eukaryota</taxon>
        <taxon>Fungi</taxon>
        <taxon>Dikarya</taxon>
        <taxon>Ascomycota</taxon>
        <taxon>Pezizomycotina</taxon>
        <taxon>Eurotiomycetes</taxon>
        <taxon>Eurotiomycetidae</taxon>
        <taxon>Eurotiales</taxon>
        <taxon>Aspergillaceae</taxon>
        <taxon>Aspergillus</taxon>
        <taxon>Aspergillus subgen. Circumdati</taxon>
    </lineage>
</organism>
<dbReference type="GO" id="GO:0005681">
    <property type="term" value="C:spliceosomal complex"/>
    <property type="evidence" value="ECO:0007669"/>
    <property type="project" value="UniProtKB-UniRule"/>
</dbReference>
<evidence type="ECO:0000259" key="9">
    <source>
        <dbReference type="Pfam" id="PF11708"/>
    </source>
</evidence>
<reference evidence="11" key="1">
    <citation type="submission" date="2019-04" db="EMBL/GenBank/DDBJ databases">
        <title>Friends and foes A comparative genomics studyof 23 Aspergillus species from section Flavi.</title>
        <authorList>
            <consortium name="DOE Joint Genome Institute"/>
            <person name="Kjaerbolling I."/>
            <person name="Vesth T."/>
            <person name="Frisvad J.C."/>
            <person name="Nybo J.L."/>
            <person name="Theobald S."/>
            <person name="Kildgaard S."/>
            <person name="Isbrandt T."/>
            <person name="Kuo A."/>
            <person name="Sato A."/>
            <person name="Lyhne E.K."/>
            <person name="Kogle M.E."/>
            <person name="Wiebenga A."/>
            <person name="Kun R.S."/>
            <person name="Lubbers R.J."/>
            <person name="Makela M.R."/>
            <person name="Barry K."/>
            <person name="Chovatia M."/>
            <person name="Clum A."/>
            <person name="Daum C."/>
            <person name="Haridas S."/>
            <person name="He G."/>
            <person name="LaButti K."/>
            <person name="Lipzen A."/>
            <person name="Mondo S."/>
            <person name="Riley R."/>
            <person name="Salamov A."/>
            <person name="Simmons B.A."/>
            <person name="Magnuson J.K."/>
            <person name="Henrissat B."/>
            <person name="Mortensen U.H."/>
            <person name="Larsen T.O."/>
            <person name="Devries R.P."/>
            <person name="Grigoriev I.V."/>
            <person name="Machida M."/>
            <person name="Baker S.E."/>
            <person name="Andersen M.R."/>
        </authorList>
    </citation>
    <scope>NUCLEOTIDE SEQUENCE [LARGE SCALE GENOMIC DNA]</scope>
    <source>
        <strain evidence="11">CBS 553.77</strain>
    </source>
</reference>
<feature type="compositionally biased region" description="Basic and acidic residues" evidence="8">
    <location>
        <begin position="163"/>
        <end position="173"/>
    </location>
</feature>
<evidence type="ECO:0000256" key="8">
    <source>
        <dbReference type="SAM" id="MobiDB-lite"/>
    </source>
</evidence>
<comment type="function">
    <text evidence="7">Involved in pre-mRNA splicing.</text>
</comment>
<evidence type="ECO:0000256" key="6">
    <source>
        <dbReference type="ARBA" id="ARBA00023242"/>
    </source>
</evidence>
<dbReference type="AlphaFoldDB" id="A0A5N6ZDR9"/>
<evidence type="ECO:0000256" key="7">
    <source>
        <dbReference type="RuleBase" id="RU367071"/>
    </source>
</evidence>
<evidence type="ECO:0000256" key="2">
    <source>
        <dbReference type="ARBA" id="ARBA00007203"/>
    </source>
</evidence>
<feature type="compositionally biased region" description="Basic and acidic residues" evidence="8">
    <location>
        <begin position="447"/>
        <end position="460"/>
    </location>
</feature>
<accession>A0A5N6ZDR9</accession>
<dbReference type="OrthoDB" id="249612at2759"/>
<evidence type="ECO:0000256" key="1">
    <source>
        <dbReference type="ARBA" id="ARBA00004123"/>
    </source>
</evidence>
<keyword evidence="4 7" id="KW-0747">Spliceosome</keyword>
<evidence type="ECO:0000313" key="10">
    <source>
        <dbReference type="EMBL" id="KAE8354240.1"/>
    </source>
</evidence>
<dbReference type="PANTHER" id="PTHR12942">
    <property type="entry name" value="STEP II SPLICING FACTOR SLU7"/>
    <property type="match status" value="1"/>
</dbReference>
<feature type="compositionally biased region" description="Acidic residues" evidence="8">
    <location>
        <begin position="395"/>
        <end position="406"/>
    </location>
</feature>
<dbReference type="GO" id="GO:0000398">
    <property type="term" value="P:mRNA splicing, via spliceosome"/>
    <property type="evidence" value="ECO:0007669"/>
    <property type="project" value="UniProtKB-UniRule"/>
</dbReference>
<dbReference type="GO" id="GO:0030628">
    <property type="term" value="F:pre-mRNA 3'-splice site binding"/>
    <property type="evidence" value="ECO:0007669"/>
    <property type="project" value="UniProtKB-UniRule"/>
</dbReference>
<dbReference type="Pfam" id="PF11708">
    <property type="entry name" value="Slu7"/>
    <property type="match status" value="1"/>
</dbReference>
<comment type="subcellular location">
    <subcellularLocation>
        <location evidence="1 7">Nucleus</location>
    </subcellularLocation>
</comment>
<dbReference type="InterPro" id="IPR039974">
    <property type="entry name" value="Splicing_factor_SLU7"/>
</dbReference>
<dbReference type="Proteomes" id="UP000327118">
    <property type="component" value="Unassembled WGS sequence"/>
</dbReference>
<feature type="region of interest" description="Disordered" evidence="8">
    <location>
        <begin position="147"/>
        <end position="182"/>
    </location>
</feature>
<name>A0A5N6ZDR9_9EURO</name>
<evidence type="ECO:0000313" key="11">
    <source>
        <dbReference type="Proteomes" id="UP000327118"/>
    </source>
</evidence>
<dbReference type="PANTHER" id="PTHR12942:SF2">
    <property type="entry name" value="PRE-MRNA-SPLICING FACTOR SLU7"/>
    <property type="match status" value="1"/>
</dbReference>
<gene>
    <name evidence="10" type="ORF">BDV28DRAFT_131327</name>
</gene>
<feature type="region of interest" description="Disordered" evidence="8">
    <location>
        <begin position="394"/>
        <end position="471"/>
    </location>
</feature>
<dbReference type="InterPro" id="IPR021715">
    <property type="entry name" value="Slu7_dom"/>
</dbReference>
<comment type="similarity">
    <text evidence="2 7">Belongs to the SLU7 family.</text>
</comment>
<comment type="subunit">
    <text evidence="7">Associated with the spliceosome.</text>
</comment>
<dbReference type="EMBL" id="ML739076">
    <property type="protein sequence ID" value="KAE8354240.1"/>
    <property type="molecule type" value="Genomic_DNA"/>
</dbReference>
<keyword evidence="11" id="KW-1185">Reference proteome</keyword>
<proteinExistence type="inferred from homology"/>
<protein>
    <recommendedName>
        <fullName evidence="7">Pre-mRNA-splicing factor SLU7</fullName>
    </recommendedName>
</protein>
<keyword evidence="5 7" id="KW-0508">mRNA splicing</keyword>
<sequence length="471" mass="53669">MSSRKPADVASKERNEYIPSFISKKPFYVDDDSTNDYLEHQRLHKQTTDQSKWYDRGKRAGPAATKYRKGACENCGAMTHKTKECLSRPRKQGAKWTGKDIQADEVVQKVDMGWDAKRDRWNGYDAGEYRQVVEEYEELEKLKRVTGQKKVTDGEDDEGSAEEEVRYAEESDMGRQQSTATRNLRIREDTAKYLLNLDLDSAKYDPKTRRMVDMGAQEDQAAALVAEENFVRSSGDAAEFEKAQKYAWEAQESGQKIHLQANPTSGEILRKKEHAESEFKRQTQRKALLEKYGGAEHLAPTPLRDTMVVENERFVEYDETGAIKGAPKKAAKSKYPENILTNNHTSVWGSWWHEFEWGYACCFSTVKNSYCTGEDGKKAFEEADKMLMLQQAIDGAEEQPEPEAEESTERGDQEQENDDKQTEGSGTKSKKRTLIEVQSGITEEELESYKRSRLAAEDPMAKFMGQDAPAQ</sequence>
<keyword evidence="3 7" id="KW-0507">mRNA processing</keyword>
<feature type="compositionally biased region" description="Basic and acidic residues" evidence="8">
    <location>
        <begin position="407"/>
        <end position="422"/>
    </location>
</feature>
<evidence type="ECO:0000256" key="5">
    <source>
        <dbReference type="ARBA" id="ARBA00023187"/>
    </source>
</evidence>
<evidence type="ECO:0000256" key="3">
    <source>
        <dbReference type="ARBA" id="ARBA00022664"/>
    </source>
</evidence>